<keyword evidence="4" id="KW-1185">Reference proteome</keyword>
<dbReference type="EMBL" id="MJBS01000105">
    <property type="protein sequence ID" value="OHE94170.1"/>
    <property type="molecule type" value="Genomic_DNA"/>
</dbReference>
<feature type="transmembrane region" description="Helical" evidence="2">
    <location>
        <begin position="143"/>
        <end position="164"/>
    </location>
</feature>
<dbReference type="STRING" id="1209926.A0A1G4AYC6"/>
<dbReference type="OrthoDB" id="1937642at2759"/>
<dbReference type="RefSeq" id="XP_022471333.1">
    <property type="nucleotide sequence ID" value="XM_022622136.1"/>
</dbReference>
<feature type="transmembrane region" description="Helical" evidence="2">
    <location>
        <begin position="171"/>
        <end position="191"/>
    </location>
</feature>
<proteinExistence type="predicted"/>
<feature type="transmembrane region" description="Helical" evidence="2">
    <location>
        <begin position="288"/>
        <end position="307"/>
    </location>
</feature>
<gene>
    <name evidence="3" type="ORF">CORC01_10508</name>
</gene>
<dbReference type="GeneID" id="34563646"/>
<evidence type="ECO:0000313" key="4">
    <source>
        <dbReference type="Proteomes" id="UP000176998"/>
    </source>
</evidence>
<evidence type="ECO:0000256" key="1">
    <source>
        <dbReference type="SAM" id="MobiDB-lite"/>
    </source>
</evidence>
<feature type="compositionally biased region" description="Basic and acidic residues" evidence="1">
    <location>
        <begin position="477"/>
        <end position="490"/>
    </location>
</feature>
<feature type="transmembrane region" description="Helical" evidence="2">
    <location>
        <begin position="319"/>
        <end position="337"/>
    </location>
</feature>
<evidence type="ECO:0000313" key="3">
    <source>
        <dbReference type="EMBL" id="OHE94170.1"/>
    </source>
</evidence>
<organism evidence="3 4">
    <name type="scientific">Colletotrichum orchidophilum</name>
    <dbReference type="NCBI Taxonomy" id="1209926"/>
    <lineage>
        <taxon>Eukaryota</taxon>
        <taxon>Fungi</taxon>
        <taxon>Dikarya</taxon>
        <taxon>Ascomycota</taxon>
        <taxon>Pezizomycotina</taxon>
        <taxon>Sordariomycetes</taxon>
        <taxon>Hypocreomycetidae</taxon>
        <taxon>Glomerellales</taxon>
        <taxon>Glomerellaceae</taxon>
        <taxon>Colletotrichum</taxon>
    </lineage>
</organism>
<evidence type="ECO:0000256" key="2">
    <source>
        <dbReference type="SAM" id="Phobius"/>
    </source>
</evidence>
<protein>
    <submittedName>
        <fullName evidence="3">Uncharacterized protein</fullName>
    </submittedName>
</protein>
<feature type="compositionally biased region" description="Polar residues" evidence="1">
    <location>
        <begin position="491"/>
        <end position="503"/>
    </location>
</feature>
<keyword evidence="2" id="KW-0472">Membrane</keyword>
<feature type="transmembrane region" description="Helical" evidence="2">
    <location>
        <begin position="43"/>
        <end position="65"/>
    </location>
</feature>
<sequence>MNTTSTAKELEAQWINPGDVSTILFILGGDIVQKAFSQGTGKAYVPVCFSFGCAAYAFIGLVGIIGDGRLLSPPDYACKVLNLGSGYLRESRSFVLGRLLRDMEAVESRMSVADDEDGDYALRISVFEATWNGNDPTKFSWSYLHLIGMVVTLIQLGIALVPFFINRSWNVLLITAAGTVLVQLTGILPQWTAEKLPNRQRSAQIFALTTGNGSRDIMVILGYGRCLDLEALASMPSPRISRPWEKFRWLSKPQRNKMKEPMMPRRNTMLRNAKRCAVWPVRGLPLGFILTQTSFIILSVLWLLLLINVSGSRSIPETWCILGVGGLGMFQNAWLAAAEVPTKLRNLPLKRVDRIKSRKVMDAIMDFHTTYGRGTSLRNEFFPGELKPEEKSWWHGDYSQYEKKRREDKLRSESRRDSPNKYPRFLYDGTELEYLHQAEPFVLTDDFDSGRQYPKASPEVDVAGSKQSTKGSDSNEPTERRQWDIERGPETSHNANEKVTNTDGGIDVDNKKRMVDGAGLMRLSPTTRHSLIMRPRTDSMKSIPWAT</sequence>
<accession>A0A1G4AYC6</accession>
<keyword evidence="2" id="KW-1133">Transmembrane helix</keyword>
<name>A0A1G4AYC6_9PEZI</name>
<comment type="caution">
    <text evidence="3">The sequence shown here is derived from an EMBL/GenBank/DDBJ whole genome shotgun (WGS) entry which is preliminary data.</text>
</comment>
<reference evidence="3 4" key="1">
    <citation type="submission" date="2016-09" db="EMBL/GenBank/DDBJ databases">
        <authorList>
            <person name="Capua I."/>
            <person name="De Benedictis P."/>
            <person name="Joannis T."/>
            <person name="Lombin L.H."/>
            <person name="Cattoli G."/>
        </authorList>
    </citation>
    <scope>NUCLEOTIDE SEQUENCE [LARGE SCALE GENOMIC DNA]</scope>
    <source>
        <strain evidence="3 4">IMI 309357</strain>
    </source>
</reference>
<keyword evidence="2" id="KW-0812">Transmembrane</keyword>
<feature type="region of interest" description="Disordered" evidence="1">
    <location>
        <begin position="446"/>
        <end position="511"/>
    </location>
</feature>
<feature type="compositionally biased region" description="Polar residues" evidence="1">
    <location>
        <begin position="465"/>
        <end position="475"/>
    </location>
</feature>
<dbReference type="AlphaFoldDB" id="A0A1G4AYC6"/>
<dbReference type="Proteomes" id="UP000176998">
    <property type="component" value="Unassembled WGS sequence"/>
</dbReference>